<proteinExistence type="predicted"/>
<comment type="caution">
    <text evidence="1">The sequence shown here is derived from an EMBL/GenBank/DDBJ whole genome shotgun (WGS) entry which is preliminary data.</text>
</comment>
<dbReference type="Proteomes" id="UP000661077">
    <property type="component" value="Unassembled WGS sequence"/>
</dbReference>
<name>A0ABS1WU20_9GAMM</name>
<dbReference type="SUPFAM" id="SSF54593">
    <property type="entry name" value="Glyoxalase/Bleomycin resistance protein/Dihydroxybiphenyl dioxygenase"/>
    <property type="match status" value="2"/>
</dbReference>
<evidence type="ECO:0000313" key="2">
    <source>
        <dbReference type="Proteomes" id="UP000661077"/>
    </source>
</evidence>
<gene>
    <name evidence="1" type="ORF">JM946_06925</name>
</gene>
<reference evidence="1 2" key="1">
    <citation type="journal article" date="2021" name="Int. J. Syst. Evol. Microbiol.">
        <title>Steroidobacter gossypii sp. nov., isolated from soil of cotton cropping field.</title>
        <authorList>
            <person name="Huang R."/>
            <person name="Yang S."/>
            <person name="Zhen C."/>
            <person name="Liu W."/>
        </authorList>
    </citation>
    <scope>NUCLEOTIDE SEQUENCE [LARGE SCALE GENOMIC DNA]</scope>
    <source>
        <strain evidence="1 2">S1-65</strain>
    </source>
</reference>
<evidence type="ECO:0000313" key="1">
    <source>
        <dbReference type="EMBL" id="MBM0104472.1"/>
    </source>
</evidence>
<keyword evidence="2" id="KW-1185">Reference proteome</keyword>
<dbReference type="RefSeq" id="WP_203166415.1">
    <property type="nucleotide sequence ID" value="NZ_JAEVLS010000001.1"/>
</dbReference>
<sequence length="239" mass="27315">MFERFLEISVYAPQIRESLAFYESLGFVQAPVGEALKHPYAVVTDGRLFLGLHDQPMASPALTFVMPRLMHGVDQLEQMDIELEDMKLGNEVFNRVSFRDPSGQLVNVFEARTFSPPQFETAPATTCGYFTEFGLPVREQGPMRVFWEALGFVAWDEQLEPFARTAITSDHLNLALYRSRAFRQPVLTFEDPDMRERLTRLKERGFRLSDEMPDNLDESCNAILIAPEGTRLLLLQSDT</sequence>
<dbReference type="InterPro" id="IPR029068">
    <property type="entry name" value="Glyas_Bleomycin-R_OHBP_Dase"/>
</dbReference>
<organism evidence="1 2">
    <name type="scientific">Steroidobacter gossypii</name>
    <dbReference type="NCBI Taxonomy" id="2805490"/>
    <lineage>
        <taxon>Bacteria</taxon>
        <taxon>Pseudomonadati</taxon>
        <taxon>Pseudomonadota</taxon>
        <taxon>Gammaproteobacteria</taxon>
        <taxon>Steroidobacterales</taxon>
        <taxon>Steroidobacteraceae</taxon>
        <taxon>Steroidobacter</taxon>
    </lineage>
</organism>
<accession>A0ABS1WU20</accession>
<protein>
    <recommendedName>
        <fullName evidence="3">VOC family protein</fullName>
    </recommendedName>
</protein>
<dbReference type="EMBL" id="JAEVLS010000001">
    <property type="protein sequence ID" value="MBM0104472.1"/>
    <property type="molecule type" value="Genomic_DNA"/>
</dbReference>
<evidence type="ECO:0008006" key="3">
    <source>
        <dbReference type="Google" id="ProtNLM"/>
    </source>
</evidence>